<gene>
    <name evidence="1" type="ORF">QO018_006285</name>
</gene>
<accession>A0ABU0MVD4</accession>
<protein>
    <submittedName>
        <fullName evidence="1">Uncharacterized protein</fullName>
    </submittedName>
</protein>
<keyword evidence="2" id="KW-1185">Reference proteome</keyword>
<dbReference type="RefSeq" id="WP_209991171.1">
    <property type="nucleotide sequence ID" value="NZ_JAGINO010000042.1"/>
</dbReference>
<dbReference type="Proteomes" id="UP001244552">
    <property type="component" value="Unassembled WGS sequence"/>
</dbReference>
<organism evidence="1 2">
    <name type="scientific">Azospirillum picis</name>
    <dbReference type="NCBI Taxonomy" id="488438"/>
    <lineage>
        <taxon>Bacteria</taxon>
        <taxon>Pseudomonadati</taxon>
        <taxon>Pseudomonadota</taxon>
        <taxon>Alphaproteobacteria</taxon>
        <taxon>Rhodospirillales</taxon>
        <taxon>Azospirillaceae</taxon>
        <taxon>Azospirillum</taxon>
    </lineage>
</organism>
<reference evidence="1 2" key="1">
    <citation type="submission" date="2023-07" db="EMBL/GenBank/DDBJ databases">
        <title>Genomic Encyclopedia of Type Strains, Phase IV (KMG-IV): sequencing the most valuable type-strain genomes for metagenomic binning, comparative biology and taxonomic classification.</title>
        <authorList>
            <person name="Goeker M."/>
        </authorList>
    </citation>
    <scope>NUCLEOTIDE SEQUENCE [LARGE SCALE GENOMIC DNA]</scope>
    <source>
        <strain evidence="1 2">DSM 19922</strain>
    </source>
</reference>
<evidence type="ECO:0000313" key="1">
    <source>
        <dbReference type="EMBL" id="MDQ0537381.1"/>
    </source>
</evidence>
<name>A0ABU0MVD4_9PROT</name>
<dbReference type="EMBL" id="JAUSVU010000045">
    <property type="protein sequence ID" value="MDQ0537381.1"/>
    <property type="molecule type" value="Genomic_DNA"/>
</dbReference>
<proteinExistence type="predicted"/>
<comment type="caution">
    <text evidence="1">The sequence shown here is derived from an EMBL/GenBank/DDBJ whole genome shotgun (WGS) entry which is preliminary data.</text>
</comment>
<sequence>MDHEEVNAQPFSRTRRSVLLPHRRRLMWQSRPKPRVFWPWIWQGCGRRYLQFYRVTLRHVRLLPETNRYK</sequence>
<evidence type="ECO:0000313" key="2">
    <source>
        <dbReference type="Proteomes" id="UP001244552"/>
    </source>
</evidence>